<dbReference type="PROSITE" id="PS00665">
    <property type="entry name" value="DHDPS_1"/>
    <property type="match status" value="1"/>
</dbReference>
<dbReference type="SMART" id="SM01130">
    <property type="entry name" value="DHDPS"/>
    <property type="match status" value="1"/>
</dbReference>
<evidence type="ECO:0000256" key="3">
    <source>
        <dbReference type="ARBA" id="ARBA00012086"/>
    </source>
</evidence>
<evidence type="ECO:0000256" key="2">
    <source>
        <dbReference type="ARBA" id="ARBA00005120"/>
    </source>
</evidence>
<dbReference type="EMBL" id="VNFF01000006">
    <property type="protein sequence ID" value="TVU84256.1"/>
    <property type="molecule type" value="Genomic_DNA"/>
</dbReference>
<comment type="catalytic activity">
    <reaction evidence="9">
        <text>L-aspartate 4-semialdehyde + pyruvate = (2S,4S)-4-hydroxy-2,3,4,5-tetrahydrodipicolinate + H2O + H(+)</text>
        <dbReference type="Rhea" id="RHEA:34171"/>
        <dbReference type="ChEBI" id="CHEBI:15361"/>
        <dbReference type="ChEBI" id="CHEBI:15377"/>
        <dbReference type="ChEBI" id="CHEBI:15378"/>
        <dbReference type="ChEBI" id="CHEBI:67139"/>
        <dbReference type="ChEBI" id="CHEBI:537519"/>
        <dbReference type="EC" id="4.3.3.7"/>
    </reaction>
</comment>
<gene>
    <name evidence="12" type="primary">dapA</name>
    <name evidence="12" type="ORF">FQP85_07755</name>
</gene>
<evidence type="ECO:0000256" key="1">
    <source>
        <dbReference type="ARBA" id="ARBA00003294"/>
    </source>
</evidence>
<dbReference type="CDD" id="cd00950">
    <property type="entry name" value="DHDPS"/>
    <property type="match status" value="1"/>
</dbReference>
<protein>
    <recommendedName>
        <fullName evidence="3 10">4-hydroxy-tetrahydrodipicolinate synthase</fullName>
        <ecNumber evidence="3 10">4.3.3.7</ecNumber>
    </recommendedName>
</protein>
<evidence type="ECO:0000256" key="7">
    <source>
        <dbReference type="ARBA" id="ARBA00023239"/>
    </source>
</evidence>
<dbReference type="PANTHER" id="PTHR12128:SF15">
    <property type="entry name" value="4-HYDROXY-TETRAHYDRODIPICOLINATE SYNTHASE 1, CHLOROPLASTIC"/>
    <property type="match status" value="1"/>
</dbReference>
<dbReference type="InterPro" id="IPR002220">
    <property type="entry name" value="DapA-like"/>
</dbReference>
<comment type="caution">
    <text evidence="12">The sequence shown here is derived from an EMBL/GenBank/DDBJ whole genome shotgun (WGS) entry which is preliminary data.</text>
</comment>
<dbReference type="PANTHER" id="PTHR12128">
    <property type="entry name" value="DIHYDRODIPICOLINATE SYNTHASE"/>
    <property type="match status" value="1"/>
</dbReference>
<sequence>MRTLEQIKQASLITAIKTPYLASGEIDLATYDYLVEQQIAAGVDGIVVGGTTGEGQLMNWEEHLMLIAHSVNKYADKLVIVGNTGSNNTREAVKATEYGFASGMDAALQINPYYGRTSIAGVIEHFKRVLAIGPAFIYNVAGRTGQDLTPDIIEPLAQHENFIGVKECGGNERIEHYEQQGIACWSGNDDEAHDARHTYKAHGVISVTSNLIPGLYRQLMDSKSDALNASLQPLISWLFCEPNPIAINTALMMTGAVKPVFRLPYVPLNEQQQAQGVTLINQLDDVAVVGGSKATPLNLENTIILP</sequence>
<reference evidence="12 13" key="1">
    <citation type="submission" date="2019-07" db="EMBL/GenBank/DDBJ databases">
        <title>Diversity of Bacteria from Kongsfjorden, Arctic.</title>
        <authorList>
            <person name="Yu Y."/>
        </authorList>
    </citation>
    <scope>NUCLEOTIDE SEQUENCE [LARGE SCALE GENOMIC DNA]</scope>
    <source>
        <strain evidence="12 13">SM1927</strain>
    </source>
</reference>
<dbReference type="InterPro" id="IPR005263">
    <property type="entry name" value="DapA"/>
</dbReference>
<dbReference type="InterPro" id="IPR020624">
    <property type="entry name" value="Schiff_base-form_aldolases_CS"/>
</dbReference>
<dbReference type="PIRSF" id="PIRSF001365">
    <property type="entry name" value="DHDPS"/>
    <property type="match status" value="1"/>
</dbReference>
<keyword evidence="4" id="KW-0028">Amino-acid biosynthesis</keyword>
<dbReference type="Proteomes" id="UP000317938">
    <property type="component" value="Unassembled WGS sequence"/>
</dbReference>
<evidence type="ECO:0000256" key="5">
    <source>
        <dbReference type="ARBA" id="ARBA00022915"/>
    </source>
</evidence>
<comment type="similarity">
    <text evidence="11">Belongs to the DapA family.</text>
</comment>
<evidence type="ECO:0000256" key="8">
    <source>
        <dbReference type="ARBA" id="ARBA00023270"/>
    </source>
</evidence>
<keyword evidence="7 11" id="KW-0456">Lyase</keyword>
<dbReference type="RefSeq" id="WP_145236009.1">
    <property type="nucleotide sequence ID" value="NZ_VNFF01000006.1"/>
</dbReference>
<keyword evidence="13" id="KW-1185">Reference proteome</keyword>
<dbReference type="EC" id="4.3.3.7" evidence="3 10"/>
<evidence type="ECO:0000313" key="12">
    <source>
        <dbReference type="EMBL" id="TVU84256.1"/>
    </source>
</evidence>
<proteinExistence type="inferred from homology"/>
<evidence type="ECO:0000256" key="9">
    <source>
        <dbReference type="ARBA" id="ARBA00047836"/>
    </source>
</evidence>
<evidence type="ECO:0000256" key="10">
    <source>
        <dbReference type="NCBIfam" id="TIGR00674"/>
    </source>
</evidence>
<accession>A0ABY3FFA4</accession>
<evidence type="ECO:0000256" key="6">
    <source>
        <dbReference type="ARBA" id="ARBA00023154"/>
    </source>
</evidence>
<keyword evidence="5" id="KW-0220">Diaminopimelate biosynthesis</keyword>
<dbReference type="SUPFAM" id="SSF51569">
    <property type="entry name" value="Aldolase"/>
    <property type="match status" value="1"/>
</dbReference>
<evidence type="ECO:0000256" key="4">
    <source>
        <dbReference type="ARBA" id="ARBA00022605"/>
    </source>
</evidence>
<name>A0ABY3FFA4_9GAMM</name>
<dbReference type="PRINTS" id="PR00146">
    <property type="entry name" value="DHPICSNTHASE"/>
</dbReference>
<evidence type="ECO:0000256" key="11">
    <source>
        <dbReference type="PIRNR" id="PIRNR001365"/>
    </source>
</evidence>
<keyword evidence="8" id="KW-0704">Schiff base</keyword>
<dbReference type="Pfam" id="PF00701">
    <property type="entry name" value="DHDPS"/>
    <property type="match status" value="1"/>
</dbReference>
<comment type="pathway">
    <text evidence="2">Amino-acid biosynthesis; L-lysine biosynthesis via DAP pathway; (S)-tetrahydrodipicolinate from L-aspartate: step 3/4.</text>
</comment>
<keyword evidence="6" id="KW-0457">Lysine biosynthesis</keyword>
<dbReference type="GO" id="GO:0008840">
    <property type="term" value="F:4-hydroxy-tetrahydrodipicolinate synthase activity"/>
    <property type="evidence" value="ECO:0007669"/>
    <property type="project" value="UniProtKB-EC"/>
</dbReference>
<dbReference type="NCBIfam" id="TIGR00674">
    <property type="entry name" value="dapA"/>
    <property type="match status" value="1"/>
</dbReference>
<dbReference type="InterPro" id="IPR013785">
    <property type="entry name" value="Aldolase_TIM"/>
</dbReference>
<organism evidence="12 13">
    <name type="scientific">Pseudoalteromonas neustonica</name>
    <dbReference type="NCBI Taxonomy" id="1840331"/>
    <lineage>
        <taxon>Bacteria</taxon>
        <taxon>Pseudomonadati</taxon>
        <taxon>Pseudomonadota</taxon>
        <taxon>Gammaproteobacteria</taxon>
        <taxon>Alteromonadales</taxon>
        <taxon>Pseudoalteromonadaceae</taxon>
        <taxon>Pseudoalteromonas</taxon>
    </lineage>
</organism>
<evidence type="ECO:0000313" key="13">
    <source>
        <dbReference type="Proteomes" id="UP000317938"/>
    </source>
</evidence>
<comment type="function">
    <text evidence="1">Catalyzes the condensation of (S)-aspartate-beta-semialdehyde [(S)-ASA] and pyruvate to 4-hydroxy-tetrahydrodipicolinate (HTPA).</text>
</comment>
<dbReference type="Gene3D" id="3.20.20.70">
    <property type="entry name" value="Aldolase class I"/>
    <property type="match status" value="1"/>
</dbReference>